<proteinExistence type="predicted"/>
<reference evidence="1" key="1">
    <citation type="submission" date="2021-02" db="EMBL/GenBank/DDBJ databases">
        <authorList>
            <person name="Dougan E. K."/>
            <person name="Rhodes N."/>
            <person name="Thang M."/>
            <person name="Chan C."/>
        </authorList>
    </citation>
    <scope>NUCLEOTIDE SEQUENCE</scope>
</reference>
<protein>
    <submittedName>
        <fullName evidence="1">Uncharacterized protein</fullName>
    </submittedName>
</protein>
<keyword evidence="2" id="KW-1185">Reference proteome</keyword>
<dbReference type="OrthoDB" id="421822at2759"/>
<dbReference type="AlphaFoldDB" id="A0A812SUL2"/>
<gene>
    <name evidence="1" type="ORF">SPIL2461_LOCUS12780</name>
</gene>
<evidence type="ECO:0000313" key="1">
    <source>
        <dbReference type="EMBL" id="CAE7495388.1"/>
    </source>
</evidence>
<sequence>AAVMTSDRSAGPLRILFENDRIRISDFRLPPGGSFRALHDVPTVRWQVDSACGDRGKGPEEVADKQVFFVEAGEEWQLQNTGASVYRQVLFEIKQPAKHSEEQVRDLLARAKYSTNVGTELLFENRLCRVWDFFLAPGEGRFEDVHHHVLDYAFVYVAPGRLLGSYHDGKPGLFDSINEDGDVTWSDIPDTAPEDERYAHGGKNGYSDRPMREYLVELK</sequence>
<dbReference type="Proteomes" id="UP000649617">
    <property type="component" value="Unassembled WGS sequence"/>
</dbReference>
<name>A0A812SUL2_SYMPI</name>
<comment type="caution">
    <text evidence="1">The sequence shown here is derived from an EMBL/GenBank/DDBJ whole genome shotgun (WGS) entry which is preliminary data.</text>
</comment>
<dbReference type="InterPro" id="IPR014710">
    <property type="entry name" value="RmlC-like_jellyroll"/>
</dbReference>
<dbReference type="EMBL" id="CAJNIZ010026803">
    <property type="protein sequence ID" value="CAE7495388.1"/>
    <property type="molecule type" value="Genomic_DNA"/>
</dbReference>
<organism evidence="1 2">
    <name type="scientific">Symbiodinium pilosum</name>
    <name type="common">Dinoflagellate</name>
    <dbReference type="NCBI Taxonomy" id="2952"/>
    <lineage>
        <taxon>Eukaryota</taxon>
        <taxon>Sar</taxon>
        <taxon>Alveolata</taxon>
        <taxon>Dinophyceae</taxon>
        <taxon>Suessiales</taxon>
        <taxon>Symbiodiniaceae</taxon>
        <taxon>Symbiodinium</taxon>
    </lineage>
</organism>
<feature type="non-terminal residue" evidence="1">
    <location>
        <position position="1"/>
    </location>
</feature>
<evidence type="ECO:0000313" key="2">
    <source>
        <dbReference type="Proteomes" id="UP000649617"/>
    </source>
</evidence>
<accession>A0A812SUL2</accession>
<dbReference type="Gene3D" id="2.60.120.10">
    <property type="entry name" value="Jelly Rolls"/>
    <property type="match status" value="2"/>
</dbReference>